<name>A0ABV7I9B6_9RHOB</name>
<feature type="transmembrane region" description="Helical" evidence="7">
    <location>
        <begin position="352"/>
        <end position="370"/>
    </location>
</feature>
<keyword evidence="4 7" id="KW-0812">Transmembrane</keyword>
<organism evidence="8 9">
    <name type="scientific">Paracoccus fontiphilus</name>
    <dbReference type="NCBI Taxonomy" id="1815556"/>
    <lineage>
        <taxon>Bacteria</taxon>
        <taxon>Pseudomonadati</taxon>
        <taxon>Pseudomonadota</taxon>
        <taxon>Alphaproteobacteria</taxon>
        <taxon>Rhodobacterales</taxon>
        <taxon>Paracoccaceae</taxon>
        <taxon>Paracoccus</taxon>
    </lineage>
</organism>
<accession>A0ABV7I9B6</accession>
<evidence type="ECO:0000313" key="9">
    <source>
        <dbReference type="Proteomes" id="UP001595557"/>
    </source>
</evidence>
<keyword evidence="9" id="KW-1185">Reference proteome</keyword>
<feature type="transmembrane region" description="Helical" evidence="7">
    <location>
        <begin position="415"/>
        <end position="433"/>
    </location>
</feature>
<evidence type="ECO:0000256" key="2">
    <source>
        <dbReference type="ARBA" id="ARBA00007430"/>
    </source>
</evidence>
<feature type="transmembrane region" description="Helical" evidence="7">
    <location>
        <begin position="290"/>
        <end position="311"/>
    </location>
</feature>
<dbReference type="PANTHER" id="PTHR30250">
    <property type="entry name" value="PST FAMILY PREDICTED COLANIC ACID TRANSPORTER"/>
    <property type="match status" value="1"/>
</dbReference>
<feature type="transmembrane region" description="Helical" evidence="7">
    <location>
        <begin position="143"/>
        <end position="163"/>
    </location>
</feature>
<feature type="transmembrane region" description="Helical" evidence="7">
    <location>
        <begin position="439"/>
        <end position="461"/>
    </location>
</feature>
<comment type="caution">
    <text evidence="8">The sequence shown here is derived from an EMBL/GenBank/DDBJ whole genome shotgun (WGS) entry which is preliminary data.</text>
</comment>
<evidence type="ECO:0000256" key="5">
    <source>
        <dbReference type="ARBA" id="ARBA00022989"/>
    </source>
</evidence>
<protein>
    <submittedName>
        <fullName evidence="8">Oligosaccharide flippase family protein</fullName>
    </submittedName>
</protein>
<evidence type="ECO:0000256" key="3">
    <source>
        <dbReference type="ARBA" id="ARBA00022475"/>
    </source>
</evidence>
<dbReference type="PANTHER" id="PTHR30250:SF10">
    <property type="entry name" value="LIPOPOLYSACCHARIDE BIOSYNTHESIS PROTEIN WZXC"/>
    <property type="match status" value="1"/>
</dbReference>
<dbReference type="InterPro" id="IPR050833">
    <property type="entry name" value="Poly_Biosynth_Transport"/>
</dbReference>
<evidence type="ECO:0000256" key="4">
    <source>
        <dbReference type="ARBA" id="ARBA00022692"/>
    </source>
</evidence>
<sequence length="492" mass="51772">MGTVRKSILLSAADKYFSQMLLVVTTMVMARTLTPVETGLYVVANSVLMLADNFRTFGVGIYVVQTSELRPATLRSAFTVTFLLSLAMMAAILATADRIAAFYGAAEIGHLLRLAALGFLVVPFATPIVALLQRELDFRRLALLNAAAALTSSGVTMALGIAGFGPASYVWGFLASGVVLSLMAFAARPQAGMFVPSLAEMRPMLAFGMVSSSVTLVNMAYEMLPRLALGRLLSLQAVGIYARAVTVCQLPDRALSSALQPVVLPALAARARDKGDLRSSYLRSHALMSALHWPMLVMLALLADPVVWVMLGPQWIEAAPLVRMIALGMMALAPAFLTFPVLVAAGRIRDTLWSSLIALPPSVLLVMVAGTISLEAVAASTFVLAPFQMAVAFAFVRRAIGVTWQEMATASRDSAVLAGATALVPVAVVAASGQGFALGWLPCALAIAGGALGWGVALRLVRHPLLDEILALWRSAAGLAGRRGLAPVAGVE</sequence>
<proteinExistence type="inferred from homology"/>
<feature type="transmembrane region" description="Helical" evidence="7">
    <location>
        <begin position="169"/>
        <end position="187"/>
    </location>
</feature>
<evidence type="ECO:0000256" key="7">
    <source>
        <dbReference type="SAM" id="Phobius"/>
    </source>
</evidence>
<keyword evidence="5 7" id="KW-1133">Transmembrane helix</keyword>
<comment type="subcellular location">
    <subcellularLocation>
        <location evidence="1">Cell membrane</location>
        <topology evidence="1">Multi-pass membrane protein</topology>
    </subcellularLocation>
</comment>
<evidence type="ECO:0000256" key="6">
    <source>
        <dbReference type="ARBA" id="ARBA00023136"/>
    </source>
</evidence>
<feature type="transmembrane region" description="Helical" evidence="7">
    <location>
        <begin position="323"/>
        <end position="345"/>
    </location>
</feature>
<gene>
    <name evidence="8" type="ORF">ACFOD7_04135</name>
</gene>
<feature type="transmembrane region" description="Helical" evidence="7">
    <location>
        <begin position="376"/>
        <end position="395"/>
    </location>
</feature>
<dbReference type="Pfam" id="PF13440">
    <property type="entry name" value="Polysacc_synt_3"/>
    <property type="match status" value="1"/>
</dbReference>
<comment type="similarity">
    <text evidence="2">Belongs to the polysaccharide synthase family.</text>
</comment>
<keyword evidence="3" id="KW-1003">Cell membrane</keyword>
<keyword evidence="6 7" id="KW-0472">Membrane</keyword>
<feature type="transmembrane region" description="Helical" evidence="7">
    <location>
        <begin position="76"/>
        <end position="96"/>
    </location>
</feature>
<reference evidence="9" key="1">
    <citation type="journal article" date="2019" name="Int. J. Syst. Evol. Microbiol.">
        <title>The Global Catalogue of Microorganisms (GCM) 10K type strain sequencing project: providing services to taxonomists for standard genome sequencing and annotation.</title>
        <authorList>
            <consortium name="The Broad Institute Genomics Platform"/>
            <consortium name="The Broad Institute Genome Sequencing Center for Infectious Disease"/>
            <person name="Wu L."/>
            <person name="Ma J."/>
        </authorList>
    </citation>
    <scope>NUCLEOTIDE SEQUENCE [LARGE SCALE GENOMIC DNA]</scope>
    <source>
        <strain evidence="9">KCTC 52239</strain>
    </source>
</reference>
<evidence type="ECO:0000256" key="1">
    <source>
        <dbReference type="ARBA" id="ARBA00004651"/>
    </source>
</evidence>
<feature type="transmembrane region" description="Helical" evidence="7">
    <location>
        <begin position="16"/>
        <end position="34"/>
    </location>
</feature>
<feature type="transmembrane region" description="Helical" evidence="7">
    <location>
        <begin position="108"/>
        <end position="131"/>
    </location>
</feature>
<evidence type="ECO:0000313" key="8">
    <source>
        <dbReference type="EMBL" id="MFC3167234.1"/>
    </source>
</evidence>
<dbReference type="RefSeq" id="WP_377706780.1">
    <property type="nucleotide sequence ID" value="NZ_JBHRTE010000019.1"/>
</dbReference>
<dbReference type="EMBL" id="JBHRTE010000019">
    <property type="protein sequence ID" value="MFC3167234.1"/>
    <property type="molecule type" value="Genomic_DNA"/>
</dbReference>
<dbReference type="Proteomes" id="UP001595557">
    <property type="component" value="Unassembled WGS sequence"/>
</dbReference>